<comment type="similarity">
    <text evidence="7">Belongs to the ustYa family.</text>
</comment>
<evidence type="ECO:0000256" key="4">
    <source>
        <dbReference type="ARBA" id="ARBA00023026"/>
    </source>
</evidence>
<dbReference type="InParanoid" id="A0A507BQM5"/>
<evidence type="ECO:0000256" key="2">
    <source>
        <dbReference type="ARBA" id="ARBA00022692"/>
    </source>
</evidence>
<dbReference type="RefSeq" id="XP_031000841.1">
    <property type="nucleotide sequence ID" value="XM_031133907.1"/>
</dbReference>
<proteinExistence type="inferred from homology"/>
<dbReference type="STRING" id="1093900.A0A507BQM5"/>
<evidence type="ECO:0000256" key="7">
    <source>
        <dbReference type="ARBA" id="ARBA00035112"/>
    </source>
</evidence>
<dbReference type="GO" id="GO:0043386">
    <property type="term" value="P:mycotoxin biosynthetic process"/>
    <property type="evidence" value="ECO:0007669"/>
    <property type="project" value="InterPro"/>
</dbReference>
<dbReference type="GeneID" id="41978650"/>
<dbReference type="GO" id="GO:0016020">
    <property type="term" value="C:membrane"/>
    <property type="evidence" value="ECO:0007669"/>
    <property type="project" value="UniProtKB-SubCell"/>
</dbReference>
<dbReference type="EMBL" id="SKBQ01000100">
    <property type="protein sequence ID" value="TPX19130.1"/>
    <property type="molecule type" value="Genomic_DNA"/>
</dbReference>
<dbReference type="OrthoDB" id="3687641at2759"/>
<evidence type="ECO:0000256" key="1">
    <source>
        <dbReference type="ARBA" id="ARBA00004167"/>
    </source>
</evidence>
<dbReference type="AlphaFoldDB" id="A0A507BQM5"/>
<feature type="transmembrane region" description="Helical" evidence="8">
    <location>
        <begin position="48"/>
        <end position="70"/>
    </location>
</feature>
<sequence>MPNGAHVSLPKAVPSYVETKHSEDDDEARSFLHRNYVRHYAVKNHKTLTTLTILNGVFFFLTGVFFSVWFHERYVVRNADIRRTSSYSPILDMVDLGGSIKKFNGTLFPPKHPSLGRQMPNAAADQIWEELELTRVLPVSRADIIRMGKDPSTVAKLEDSVWGLGDDAYVTVLDVYHHLHCLNSLRRIAYGAYYSEEMGNATRASMTEIHINHCVDMLAQALQCSGNVNLITMHWVETQVYPFPDMSVNRKCIDFEKLTEWRRENTIDMDKYVEVMKKPDGVAQLPAPDALYAYHGSRNPNHEGGKDMDKDFNL</sequence>
<protein>
    <recommendedName>
        <fullName evidence="11">Tat pathway signal sequence</fullName>
    </recommendedName>
</protein>
<reference evidence="9 10" key="1">
    <citation type="submission" date="2019-06" db="EMBL/GenBank/DDBJ databases">
        <title>Draft genome sequence of the filamentous fungus Phialemoniopsis curvata isolated from diesel fuel.</title>
        <authorList>
            <person name="Varaljay V.A."/>
            <person name="Lyon W.J."/>
            <person name="Crouch A.L."/>
            <person name="Drake C.E."/>
            <person name="Hollomon J.M."/>
            <person name="Nadeau L.J."/>
            <person name="Nunn H.S."/>
            <person name="Stevenson B.S."/>
            <person name="Bojanowski C.L."/>
            <person name="Crookes-Goodson W.J."/>
        </authorList>
    </citation>
    <scope>NUCLEOTIDE SEQUENCE [LARGE SCALE GENOMIC DNA]</scope>
    <source>
        <strain evidence="9 10">D216</strain>
    </source>
</reference>
<dbReference type="PANTHER" id="PTHR33365">
    <property type="entry name" value="YALI0B05434P"/>
    <property type="match status" value="1"/>
</dbReference>
<evidence type="ECO:0000256" key="6">
    <source>
        <dbReference type="ARBA" id="ARBA00023180"/>
    </source>
</evidence>
<keyword evidence="5 8" id="KW-0472">Membrane</keyword>
<name>A0A507BQM5_9PEZI</name>
<keyword evidence="6" id="KW-0325">Glycoprotein</keyword>
<evidence type="ECO:0000313" key="10">
    <source>
        <dbReference type="Proteomes" id="UP000319257"/>
    </source>
</evidence>
<evidence type="ECO:0000256" key="5">
    <source>
        <dbReference type="ARBA" id="ARBA00023136"/>
    </source>
</evidence>
<dbReference type="Proteomes" id="UP000319257">
    <property type="component" value="Unassembled WGS sequence"/>
</dbReference>
<evidence type="ECO:0000256" key="3">
    <source>
        <dbReference type="ARBA" id="ARBA00022989"/>
    </source>
</evidence>
<comment type="caution">
    <text evidence="9">The sequence shown here is derived from an EMBL/GenBank/DDBJ whole genome shotgun (WGS) entry which is preliminary data.</text>
</comment>
<dbReference type="PANTHER" id="PTHR33365:SF14">
    <property type="entry name" value="TAT PATHWAY SIGNAL SEQUENCE"/>
    <property type="match status" value="1"/>
</dbReference>
<keyword evidence="3 8" id="KW-1133">Transmembrane helix</keyword>
<accession>A0A507BQM5</accession>
<evidence type="ECO:0000313" key="9">
    <source>
        <dbReference type="EMBL" id="TPX19130.1"/>
    </source>
</evidence>
<keyword evidence="4" id="KW-0843">Virulence</keyword>
<dbReference type="Pfam" id="PF11807">
    <property type="entry name" value="UstYa"/>
    <property type="match status" value="1"/>
</dbReference>
<gene>
    <name evidence="9" type="ORF">E0L32_011203</name>
</gene>
<evidence type="ECO:0000256" key="8">
    <source>
        <dbReference type="SAM" id="Phobius"/>
    </source>
</evidence>
<keyword evidence="2 8" id="KW-0812">Transmembrane</keyword>
<dbReference type="InterPro" id="IPR021765">
    <property type="entry name" value="UstYa-like"/>
</dbReference>
<evidence type="ECO:0008006" key="11">
    <source>
        <dbReference type="Google" id="ProtNLM"/>
    </source>
</evidence>
<organism evidence="9 10">
    <name type="scientific">Thyridium curvatum</name>
    <dbReference type="NCBI Taxonomy" id="1093900"/>
    <lineage>
        <taxon>Eukaryota</taxon>
        <taxon>Fungi</taxon>
        <taxon>Dikarya</taxon>
        <taxon>Ascomycota</taxon>
        <taxon>Pezizomycotina</taxon>
        <taxon>Sordariomycetes</taxon>
        <taxon>Sordariomycetidae</taxon>
        <taxon>Thyridiales</taxon>
        <taxon>Thyridiaceae</taxon>
        <taxon>Thyridium</taxon>
    </lineage>
</organism>
<keyword evidence="10" id="KW-1185">Reference proteome</keyword>
<comment type="subcellular location">
    <subcellularLocation>
        <location evidence="1">Membrane</location>
        <topology evidence="1">Single-pass membrane protein</topology>
    </subcellularLocation>
</comment>